<dbReference type="GO" id="GO:0032259">
    <property type="term" value="P:methylation"/>
    <property type="evidence" value="ECO:0007669"/>
    <property type="project" value="UniProtKB-KW"/>
</dbReference>
<dbReference type="EC" id="2.1.1.22" evidence="2"/>
<evidence type="ECO:0000256" key="4">
    <source>
        <dbReference type="ARBA" id="ARBA00022679"/>
    </source>
</evidence>
<dbReference type="OrthoDB" id="978at2759"/>
<evidence type="ECO:0000256" key="2">
    <source>
        <dbReference type="ARBA" id="ARBA00012003"/>
    </source>
</evidence>
<evidence type="ECO:0000256" key="1">
    <source>
        <dbReference type="ARBA" id="ARBA00010086"/>
    </source>
</evidence>
<name>A0A8J4XRF4_CHIOP</name>
<dbReference type="GO" id="GO:0005634">
    <property type="term" value="C:nucleus"/>
    <property type="evidence" value="ECO:0007669"/>
    <property type="project" value="TreeGrafter"/>
</dbReference>
<dbReference type="Proteomes" id="UP000770661">
    <property type="component" value="Unassembled WGS sequence"/>
</dbReference>
<evidence type="ECO:0000256" key="5">
    <source>
        <dbReference type="ARBA" id="ARBA00022691"/>
    </source>
</evidence>
<comment type="similarity">
    <text evidence="1">Belongs to the carnosine N-methyltransferase family.</text>
</comment>
<dbReference type="InterPro" id="IPR029063">
    <property type="entry name" value="SAM-dependent_MTases_sf"/>
</dbReference>
<keyword evidence="4" id="KW-0808">Transferase</keyword>
<sequence>MDDVDTQEREHFIRIVRAFKAYRQYSLKKVTEREAYIKTLAAHHQLLLRSYQTHLEEQRTCIEHNTEIIKLILKDVDSMFENLQPQPMVEEDNPGNSMMVSDIEKVQSTIRQIVRDWSPSGAHERSQCYGPIINKIEQLFPQDTVCAEEVSILVPGAGLGRLAYELAKRGYTCQGNEFSLFMLFASNFVLNKCQGLNTLRVYPWVHAGSNLLTNGDQLRPATFPDTSPSDLHPEAQFTMAAGDFLEPRVHKFLEHLNSCTTKAWLRGKESIPPANVDVDELTLVVPSTTSGL</sequence>
<keyword evidence="3" id="KW-0489">Methyltransferase</keyword>
<dbReference type="InterPro" id="IPR012901">
    <property type="entry name" value="CARME"/>
</dbReference>
<evidence type="ECO:0000313" key="6">
    <source>
        <dbReference type="EMBL" id="KAG0712853.1"/>
    </source>
</evidence>
<evidence type="ECO:0000313" key="7">
    <source>
        <dbReference type="Proteomes" id="UP000770661"/>
    </source>
</evidence>
<dbReference type="PANTHER" id="PTHR12303:SF6">
    <property type="entry name" value="CARNOSINE N-METHYLTRANSFERASE"/>
    <property type="match status" value="1"/>
</dbReference>
<dbReference type="AlphaFoldDB" id="A0A8J4XRF4"/>
<dbReference type="EMBL" id="JACEEZ010022040">
    <property type="protein sequence ID" value="KAG0712853.1"/>
    <property type="molecule type" value="Genomic_DNA"/>
</dbReference>
<dbReference type="Pfam" id="PF07942">
    <property type="entry name" value="CARME"/>
    <property type="match status" value="1"/>
</dbReference>
<dbReference type="GO" id="GO:0005829">
    <property type="term" value="C:cytosol"/>
    <property type="evidence" value="ECO:0007669"/>
    <property type="project" value="TreeGrafter"/>
</dbReference>
<dbReference type="GO" id="GO:0030735">
    <property type="term" value="F:carnosine N-methyltransferase activity"/>
    <property type="evidence" value="ECO:0007669"/>
    <property type="project" value="UniProtKB-EC"/>
</dbReference>
<keyword evidence="5" id="KW-0949">S-adenosyl-L-methionine</keyword>
<keyword evidence="7" id="KW-1185">Reference proteome</keyword>
<accession>A0A8J4XRF4</accession>
<dbReference type="PANTHER" id="PTHR12303">
    <property type="entry name" value="CARNOSINE N-METHYLTRANSFERASE"/>
    <property type="match status" value="1"/>
</dbReference>
<dbReference type="SUPFAM" id="SSF53335">
    <property type="entry name" value="S-adenosyl-L-methionine-dependent methyltransferases"/>
    <property type="match status" value="1"/>
</dbReference>
<gene>
    <name evidence="6" type="primary">Carnmt1</name>
    <name evidence="6" type="ORF">GWK47_017523</name>
</gene>
<protein>
    <recommendedName>
        <fullName evidence="2">carnosine N-methyltransferase</fullName>
        <ecNumber evidence="2">2.1.1.22</ecNumber>
    </recommendedName>
</protein>
<reference evidence="6" key="1">
    <citation type="submission" date="2020-07" db="EMBL/GenBank/DDBJ databases">
        <title>The High-quality genome of the commercially important snow crab, Chionoecetes opilio.</title>
        <authorList>
            <person name="Jeong J.-H."/>
            <person name="Ryu S."/>
        </authorList>
    </citation>
    <scope>NUCLEOTIDE SEQUENCE</scope>
    <source>
        <strain evidence="6">MADBK_172401_WGS</strain>
        <tissue evidence="6">Digestive gland</tissue>
    </source>
</reference>
<organism evidence="6 7">
    <name type="scientific">Chionoecetes opilio</name>
    <name type="common">Atlantic snow crab</name>
    <name type="synonym">Cancer opilio</name>
    <dbReference type="NCBI Taxonomy" id="41210"/>
    <lineage>
        <taxon>Eukaryota</taxon>
        <taxon>Metazoa</taxon>
        <taxon>Ecdysozoa</taxon>
        <taxon>Arthropoda</taxon>
        <taxon>Crustacea</taxon>
        <taxon>Multicrustacea</taxon>
        <taxon>Malacostraca</taxon>
        <taxon>Eumalacostraca</taxon>
        <taxon>Eucarida</taxon>
        <taxon>Decapoda</taxon>
        <taxon>Pleocyemata</taxon>
        <taxon>Brachyura</taxon>
        <taxon>Eubrachyura</taxon>
        <taxon>Majoidea</taxon>
        <taxon>Majidae</taxon>
        <taxon>Chionoecetes</taxon>
    </lineage>
</organism>
<proteinExistence type="inferred from homology"/>
<evidence type="ECO:0000256" key="3">
    <source>
        <dbReference type="ARBA" id="ARBA00022603"/>
    </source>
</evidence>
<dbReference type="GO" id="GO:0035498">
    <property type="term" value="P:carnosine metabolic process"/>
    <property type="evidence" value="ECO:0007669"/>
    <property type="project" value="TreeGrafter"/>
</dbReference>
<dbReference type="SMART" id="SM01296">
    <property type="entry name" value="N2227"/>
    <property type="match status" value="1"/>
</dbReference>
<comment type="caution">
    <text evidence="6">The sequence shown here is derived from an EMBL/GenBank/DDBJ whole genome shotgun (WGS) entry which is preliminary data.</text>
</comment>